<dbReference type="NCBIfam" id="TIGR00334">
    <property type="entry name" value="5S_RNA_mat_M5"/>
    <property type="match status" value="1"/>
</dbReference>
<comment type="caution">
    <text evidence="14">The sequence shown here is derived from an EMBL/GenBank/DDBJ whole genome shotgun (WGS) entry which is preliminary data.</text>
</comment>
<organism evidence="14 15">
    <name type="scientific">Fructobacillus apis</name>
    <dbReference type="NCBI Taxonomy" id="2935017"/>
    <lineage>
        <taxon>Bacteria</taxon>
        <taxon>Bacillati</taxon>
        <taxon>Bacillota</taxon>
        <taxon>Bacilli</taxon>
        <taxon>Lactobacillales</taxon>
        <taxon>Lactobacillaceae</taxon>
        <taxon>Fructobacillus</taxon>
    </lineage>
</organism>
<dbReference type="HAMAP" id="MF_01469">
    <property type="entry name" value="RNase_M5"/>
    <property type="match status" value="1"/>
</dbReference>
<evidence type="ECO:0000259" key="13">
    <source>
        <dbReference type="PROSITE" id="PS50880"/>
    </source>
</evidence>
<dbReference type="InterPro" id="IPR006171">
    <property type="entry name" value="TOPRIM_dom"/>
</dbReference>
<dbReference type="Pfam" id="PF13331">
    <property type="entry name" value="DUF4093"/>
    <property type="match status" value="1"/>
</dbReference>
<evidence type="ECO:0000256" key="11">
    <source>
        <dbReference type="HAMAP-Rule" id="MF_01469"/>
    </source>
</evidence>
<dbReference type="EC" id="3.1.26.8" evidence="11 12"/>
<dbReference type="Pfam" id="PF01751">
    <property type="entry name" value="Toprim"/>
    <property type="match status" value="1"/>
</dbReference>
<dbReference type="RefSeq" id="WP_252442273.1">
    <property type="nucleotide sequence ID" value="NZ_JAMWYK010000001.1"/>
</dbReference>
<dbReference type="InterPro" id="IPR004466">
    <property type="entry name" value="RNase_M5"/>
</dbReference>
<dbReference type="EMBL" id="JAMWYK010000001">
    <property type="protein sequence ID" value="MCO0831737.1"/>
    <property type="molecule type" value="Genomic_DNA"/>
</dbReference>
<accession>A0ABT0ZP45</accession>
<keyword evidence="1 11" id="KW-0963">Cytoplasm</keyword>
<dbReference type="InterPro" id="IPR025156">
    <property type="entry name" value="RNase_M5_C"/>
</dbReference>
<keyword evidence="2 11" id="KW-0690">Ribosome biogenesis</keyword>
<dbReference type="GO" id="GO:0043822">
    <property type="term" value="F:ribonuclease M5 activity"/>
    <property type="evidence" value="ECO:0007669"/>
    <property type="project" value="UniProtKB-EC"/>
</dbReference>
<keyword evidence="6 11" id="KW-0699">rRNA-binding</keyword>
<evidence type="ECO:0000256" key="6">
    <source>
        <dbReference type="ARBA" id="ARBA00022730"/>
    </source>
</evidence>
<feature type="domain" description="Toprim" evidence="13">
    <location>
        <begin position="22"/>
        <end position="101"/>
    </location>
</feature>
<keyword evidence="3 11" id="KW-0698">rRNA processing</keyword>
<dbReference type="CDD" id="cd01027">
    <property type="entry name" value="TOPRIM_RNase_M5_like"/>
    <property type="match status" value="1"/>
</dbReference>
<dbReference type="SUPFAM" id="SSF110455">
    <property type="entry name" value="Toprim domain"/>
    <property type="match status" value="1"/>
</dbReference>
<evidence type="ECO:0000256" key="10">
    <source>
        <dbReference type="ARBA" id="ARBA00022884"/>
    </source>
</evidence>
<evidence type="ECO:0000256" key="9">
    <source>
        <dbReference type="ARBA" id="ARBA00022842"/>
    </source>
</evidence>
<keyword evidence="9" id="KW-0460">Magnesium</keyword>
<sequence length="210" mass="22682">MTKGHASQSKETASSTTLPAIKAAVVVEGWSDTQRLSLAVDCDTIETRGSALEKPVLDQIKRAVKERGVIVLTDPDFNGNRLRNMILKAVPEVTLAAITKDEGRADHDNPHKSLGIEHAPLKTLQAVLLEADKKASSGKERPASDITFDFLFDLGLLGAGESKKKREQLGNELSFGYANGKQLLSRLVALGYQQEDVLNALKGGQHGQNN</sequence>
<keyword evidence="10 11" id="KW-0694">RNA-binding</keyword>
<comment type="similarity">
    <text evidence="11">Belongs to the ribonuclease M5 family.</text>
</comment>
<evidence type="ECO:0000256" key="12">
    <source>
        <dbReference type="NCBIfam" id="TIGR00334"/>
    </source>
</evidence>
<comment type="catalytic activity">
    <reaction evidence="11">
        <text>Endonucleolytic cleavage of RNA, removing 21 and 42 nucleotides, respectively, from the 5'- and 3'-termini of a 5S-rRNA precursor.</text>
        <dbReference type="EC" id="3.1.26.8"/>
    </reaction>
</comment>
<comment type="function">
    <text evidence="11">Required for correct processing of both the 5' and 3' ends of 5S rRNA precursor. Cleaves both sides of a double-stranded region yielding mature 5S rRNA in one step.</text>
</comment>
<evidence type="ECO:0000256" key="4">
    <source>
        <dbReference type="ARBA" id="ARBA00022722"/>
    </source>
</evidence>
<dbReference type="PANTHER" id="PTHR39156">
    <property type="entry name" value="RIBONUCLEASE M5"/>
    <property type="match status" value="1"/>
</dbReference>
<evidence type="ECO:0000256" key="2">
    <source>
        <dbReference type="ARBA" id="ARBA00022517"/>
    </source>
</evidence>
<keyword evidence="15" id="KW-1185">Reference proteome</keyword>
<keyword evidence="8 11" id="KW-0378">Hydrolase</keyword>
<proteinExistence type="inferred from homology"/>
<comment type="subcellular location">
    <subcellularLocation>
        <location evidence="11">Cytoplasm</location>
    </subcellularLocation>
</comment>
<dbReference type="PANTHER" id="PTHR39156:SF2">
    <property type="entry name" value="DNA PRIMASE (BACTERIAL TYPE) AND SMALL PRIMASE-LIKE PROTEINS"/>
    <property type="match status" value="1"/>
</dbReference>
<evidence type="ECO:0000256" key="8">
    <source>
        <dbReference type="ARBA" id="ARBA00022801"/>
    </source>
</evidence>
<dbReference type="PROSITE" id="PS50880">
    <property type="entry name" value="TOPRIM"/>
    <property type="match status" value="1"/>
</dbReference>
<keyword evidence="7 11" id="KW-0255">Endonuclease</keyword>
<dbReference type="Gene3D" id="3.40.1360.10">
    <property type="match status" value="1"/>
</dbReference>
<dbReference type="SMART" id="SM00493">
    <property type="entry name" value="TOPRIM"/>
    <property type="match status" value="1"/>
</dbReference>
<evidence type="ECO:0000313" key="14">
    <source>
        <dbReference type="EMBL" id="MCO0831737.1"/>
    </source>
</evidence>
<evidence type="ECO:0000256" key="5">
    <source>
        <dbReference type="ARBA" id="ARBA00022723"/>
    </source>
</evidence>
<evidence type="ECO:0000313" key="15">
    <source>
        <dbReference type="Proteomes" id="UP001523234"/>
    </source>
</evidence>
<reference evidence="14 15" key="1">
    <citation type="submission" date="2022-06" db="EMBL/GenBank/DDBJ databases">
        <title>Fructobacillus taiwanensis sp. nov., isolated from the honeybee.</title>
        <authorList>
            <person name="Chen Y.-S."/>
            <person name="Wang L.-T."/>
            <person name="Lee Y.-S."/>
            <person name="Chang Y.-C."/>
            <person name="Wu H.-C."/>
            <person name="Liao C.-Y."/>
            <person name="Chen W.-H."/>
            <person name="Deng J.-N."/>
            <person name="Wang Y.-H."/>
        </authorList>
    </citation>
    <scope>NUCLEOTIDE SEQUENCE [LARGE SCALE GENOMIC DNA]</scope>
    <source>
        <strain evidence="14 15">W13</strain>
    </source>
</reference>
<dbReference type="InterPro" id="IPR034141">
    <property type="entry name" value="TOPRIM_RNase_M5-like"/>
</dbReference>
<protein>
    <recommendedName>
        <fullName evidence="11 12">Ribonuclease M5</fullName>
        <ecNumber evidence="11 12">3.1.26.8</ecNumber>
    </recommendedName>
    <alternativeName>
        <fullName evidence="11">RNase M5</fullName>
    </alternativeName>
    <alternativeName>
        <fullName evidence="11">Ribosomal RNA terminal maturase M5</fullName>
    </alternativeName>
</protein>
<evidence type="ECO:0000256" key="1">
    <source>
        <dbReference type="ARBA" id="ARBA00022490"/>
    </source>
</evidence>
<dbReference type="Proteomes" id="UP001523234">
    <property type="component" value="Unassembled WGS sequence"/>
</dbReference>
<keyword evidence="4 11" id="KW-0540">Nuclease</keyword>
<evidence type="ECO:0000256" key="3">
    <source>
        <dbReference type="ARBA" id="ARBA00022552"/>
    </source>
</evidence>
<keyword evidence="5" id="KW-0479">Metal-binding</keyword>
<evidence type="ECO:0000256" key="7">
    <source>
        <dbReference type="ARBA" id="ARBA00022759"/>
    </source>
</evidence>
<name>A0ABT0ZP45_9LACO</name>
<gene>
    <name evidence="11 14" type="primary">rnmV</name>
    <name evidence="14" type="ORF">NFX39_01335</name>
</gene>